<organism evidence="3 4">
    <name type="scientific">Arenibacter nanhaiticus</name>
    <dbReference type="NCBI Taxonomy" id="558155"/>
    <lineage>
        <taxon>Bacteria</taxon>
        <taxon>Pseudomonadati</taxon>
        <taxon>Bacteroidota</taxon>
        <taxon>Flavobacteriia</taxon>
        <taxon>Flavobacteriales</taxon>
        <taxon>Flavobacteriaceae</taxon>
        <taxon>Arenibacter</taxon>
    </lineage>
</organism>
<dbReference type="Gene3D" id="2.160.20.10">
    <property type="entry name" value="Single-stranded right-handed beta-helix, Pectin lyase-like"/>
    <property type="match status" value="1"/>
</dbReference>
<protein>
    <submittedName>
        <fullName evidence="3">Pectate lyase superfamily protein</fullName>
    </submittedName>
</protein>
<dbReference type="STRING" id="558155.SAMN04487911_11362"/>
<proteinExistence type="predicted"/>
<accession>A0A1M6HAM9</accession>
<dbReference type="SUPFAM" id="SSF51126">
    <property type="entry name" value="Pectin lyase-like"/>
    <property type="match status" value="1"/>
</dbReference>
<reference evidence="3 4" key="1">
    <citation type="submission" date="2016-11" db="EMBL/GenBank/DDBJ databases">
        <authorList>
            <person name="Jaros S."/>
            <person name="Januszkiewicz K."/>
            <person name="Wedrychowicz H."/>
        </authorList>
    </citation>
    <scope>NUCLEOTIDE SEQUENCE [LARGE SCALE GENOMIC DNA]</scope>
    <source>
        <strain evidence="3 4">CGMCC 1.8863</strain>
    </source>
</reference>
<keyword evidence="3" id="KW-0456">Lyase</keyword>
<feature type="domain" description="Rhamnogalacturonase A/B/Epimerase-like pectate lyase" evidence="1">
    <location>
        <begin position="67"/>
        <end position="147"/>
    </location>
</feature>
<dbReference type="OrthoDB" id="188639at2"/>
<evidence type="ECO:0000259" key="2">
    <source>
        <dbReference type="Pfam" id="PF16315"/>
    </source>
</evidence>
<dbReference type="Proteomes" id="UP000184231">
    <property type="component" value="Unassembled WGS sequence"/>
</dbReference>
<name>A0A1M6HAM9_9FLAO</name>
<dbReference type="RefSeq" id="WP_072764549.1">
    <property type="nucleotide sequence ID" value="NZ_FQYX01000013.1"/>
</dbReference>
<dbReference type="Pfam" id="PF12708">
    <property type="entry name" value="Pect-lyase_RHGA_epim"/>
    <property type="match status" value="1"/>
</dbReference>
<dbReference type="Pfam" id="PF16315">
    <property type="entry name" value="DUF4955"/>
    <property type="match status" value="1"/>
</dbReference>
<evidence type="ECO:0000259" key="1">
    <source>
        <dbReference type="Pfam" id="PF12708"/>
    </source>
</evidence>
<dbReference type="InterPro" id="IPR011050">
    <property type="entry name" value="Pectin_lyase_fold/virulence"/>
</dbReference>
<dbReference type="AlphaFoldDB" id="A0A1M6HAM9"/>
<feature type="domain" description="DUF4955" evidence="2">
    <location>
        <begin position="373"/>
        <end position="521"/>
    </location>
</feature>
<dbReference type="EMBL" id="FQYX01000013">
    <property type="protein sequence ID" value="SHJ19134.1"/>
    <property type="molecule type" value="Genomic_DNA"/>
</dbReference>
<evidence type="ECO:0000313" key="3">
    <source>
        <dbReference type="EMBL" id="SHJ19134.1"/>
    </source>
</evidence>
<gene>
    <name evidence="3" type="ORF">SAMN04487911_11362</name>
</gene>
<evidence type="ECO:0000313" key="4">
    <source>
        <dbReference type="Proteomes" id="UP000184231"/>
    </source>
</evidence>
<dbReference type="InterPro" id="IPR032532">
    <property type="entry name" value="DUF4955"/>
</dbReference>
<keyword evidence="4" id="KW-1185">Reference proteome</keyword>
<dbReference type="GO" id="GO:0016829">
    <property type="term" value="F:lyase activity"/>
    <property type="evidence" value="ECO:0007669"/>
    <property type="project" value="UniProtKB-KW"/>
</dbReference>
<dbReference type="InterPro" id="IPR024535">
    <property type="entry name" value="RHGA/B-epi-like_pectate_lyase"/>
</dbReference>
<dbReference type="InterPro" id="IPR012334">
    <property type="entry name" value="Pectin_lyas_fold"/>
</dbReference>
<sequence>MRVLFITYFIAFIFNIGPSFAQEAVIWKKFTGEINDPEIPLLFDYSYAGYQLGEKGIPENHKGLKVFNVLDFGAIPNDSISDQEAIQAAINAAELNKGGIVFFPPGDFMVNVKPKKTNPIEISSSNIILKGSGMGKNGTVINMKDHMLQRTPDEPEWKVSYMFTFSSKKGEKQRTKITENANEGAFTIVVKNADIFKDTKFIQLQMPYNVTVAKESFEGKKPRPQWEKIQQEGVTFIENHEIKSISGNKITLKDPLINSINTDYNWQAKPFYPLENVGVEDIFFKANFKDTFVHHKDFLHDNAWSMVSMQRVANSWVRRCRFSSVSGAVSVSKSYASSVLMLWVEGNSGHKLTNVTQSTRVLTGLIKDASNNGQFHGASMSHKTSGSVIWRVKTPKQGWDSHADIPINNLVDMYEGSKMTSHGGYYKNEPHHLKGLTLWNYKRVGEPQDNYDFWKLSGPKHLYWGFSVVNPTVVGMHGSRTSFIQENLGYLESLGQAVFPESLYEAQLKYRLGNPPEWIEKYQKEWYKIERELASQKVGQQ</sequence>